<dbReference type="EMBL" id="KZ992460">
    <property type="protein sequence ID" value="RKP10294.1"/>
    <property type="molecule type" value="Genomic_DNA"/>
</dbReference>
<evidence type="ECO:0000256" key="7">
    <source>
        <dbReference type="PROSITE-ProRule" id="PRU01393"/>
    </source>
</evidence>
<dbReference type="Pfam" id="PF01088">
    <property type="entry name" value="Peptidase_C12"/>
    <property type="match status" value="1"/>
</dbReference>
<keyword evidence="4 7" id="KW-0833">Ubl conjugation pathway</keyword>
<feature type="site" description="Transition state stabilizer" evidence="7">
    <location>
        <position position="100"/>
    </location>
</feature>
<dbReference type="InterPro" id="IPR036959">
    <property type="entry name" value="Peptidase_C12_UCH_sf"/>
</dbReference>
<dbReference type="SUPFAM" id="SSF54001">
    <property type="entry name" value="Cysteine proteinases"/>
    <property type="match status" value="1"/>
</dbReference>
<dbReference type="STRING" id="78915.A0A4P9XVH9"/>
<dbReference type="InterPro" id="IPR001578">
    <property type="entry name" value="Peptidase_C12_UCH"/>
</dbReference>
<dbReference type="FunFam" id="3.40.532.10:FF:000006">
    <property type="entry name" value="Ubiquitin carboxyl-terminal hydrolase"/>
    <property type="match status" value="1"/>
</dbReference>
<evidence type="ECO:0000313" key="10">
    <source>
        <dbReference type="EMBL" id="RKP10294.1"/>
    </source>
</evidence>
<feature type="domain" description="UCH catalytic" evidence="9">
    <location>
        <begin position="16"/>
        <end position="237"/>
    </location>
</feature>
<dbReference type="PROSITE" id="PS00140">
    <property type="entry name" value="UCH_1"/>
    <property type="match status" value="1"/>
</dbReference>
<dbReference type="GO" id="GO:0006511">
    <property type="term" value="P:ubiquitin-dependent protein catabolic process"/>
    <property type="evidence" value="ECO:0007669"/>
    <property type="project" value="UniProtKB-UniRule"/>
</dbReference>
<dbReference type="CDD" id="cd09616">
    <property type="entry name" value="Peptidase_C12_UCH_L1_L3"/>
    <property type="match status" value="1"/>
</dbReference>
<evidence type="ECO:0000313" key="11">
    <source>
        <dbReference type="Proteomes" id="UP000271241"/>
    </source>
</evidence>
<dbReference type="PROSITE" id="PS52048">
    <property type="entry name" value="UCH_DOMAIN"/>
    <property type="match status" value="1"/>
</dbReference>
<sequence length="241" mass="26838">MSATPTTTAANNEAVFWHPLESNPEAMNQFAHTLGLSQAWAYADILTLEDELLCMVPSPCHAVLLLFPITDNYEAFCREESERIARDGQRISPNIYYMRQTIRNACGTYAVLHSLANNQDRVGLDAGPLKEFFETTSSLSPEERSERLKHTRAIAEAHIQSAHIGQTATPEANAALDLHFICFVERDGDLYELDGRKTQPINHGPCTDLLKGAAKVVRDFMARDPDQVQFTLMALASNETD</sequence>
<feature type="active site" description="Nucleophile" evidence="7">
    <location>
        <position position="106"/>
    </location>
</feature>
<evidence type="ECO:0000256" key="4">
    <source>
        <dbReference type="ARBA" id="ARBA00022786"/>
    </source>
</evidence>
<evidence type="ECO:0000256" key="1">
    <source>
        <dbReference type="ARBA" id="ARBA00000707"/>
    </source>
</evidence>
<keyword evidence="11" id="KW-1185">Reference proteome</keyword>
<reference evidence="11" key="1">
    <citation type="journal article" date="2018" name="Nat. Microbiol.">
        <title>Leveraging single-cell genomics to expand the fungal tree of life.</title>
        <authorList>
            <person name="Ahrendt S.R."/>
            <person name="Quandt C.A."/>
            <person name="Ciobanu D."/>
            <person name="Clum A."/>
            <person name="Salamov A."/>
            <person name="Andreopoulos B."/>
            <person name="Cheng J.F."/>
            <person name="Woyke T."/>
            <person name="Pelin A."/>
            <person name="Henrissat B."/>
            <person name="Reynolds N.K."/>
            <person name="Benny G.L."/>
            <person name="Smith M.E."/>
            <person name="James T.Y."/>
            <person name="Grigoriev I.V."/>
        </authorList>
    </citation>
    <scope>NUCLEOTIDE SEQUENCE [LARGE SCALE GENOMIC DNA]</scope>
    <source>
        <strain evidence="11">RSA 1356</strain>
    </source>
</reference>
<evidence type="ECO:0000256" key="5">
    <source>
        <dbReference type="ARBA" id="ARBA00022801"/>
    </source>
</evidence>
<dbReference type="GO" id="GO:0005737">
    <property type="term" value="C:cytoplasm"/>
    <property type="evidence" value="ECO:0007669"/>
    <property type="project" value="TreeGrafter"/>
</dbReference>
<organism evidence="10 11">
    <name type="scientific">Thamnocephalis sphaerospora</name>
    <dbReference type="NCBI Taxonomy" id="78915"/>
    <lineage>
        <taxon>Eukaryota</taxon>
        <taxon>Fungi</taxon>
        <taxon>Fungi incertae sedis</taxon>
        <taxon>Zoopagomycota</taxon>
        <taxon>Zoopagomycotina</taxon>
        <taxon>Zoopagomycetes</taxon>
        <taxon>Zoopagales</taxon>
        <taxon>Sigmoideomycetaceae</taxon>
        <taxon>Thamnocephalis</taxon>
    </lineage>
</organism>
<dbReference type="PRINTS" id="PR00707">
    <property type="entry name" value="UBCTHYDRLASE"/>
</dbReference>
<accession>A0A4P9XVH9</accession>
<evidence type="ECO:0000259" key="9">
    <source>
        <dbReference type="PROSITE" id="PS52048"/>
    </source>
</evidence>
<comment type="similarity">
    <text evidence="2 7 8">Belongs to the peptidase C12 family.</text>
</comment>
<dbReference type="InterPro" id="IPR057254">
    <property type="entry name" value="UCH_AS"/>
</dbReference>
<dbReference type="OrthoDB" id="427186at2759"/>
<dbReference type="InterPro" id="IPR038765">
    <property type="entry name" value="Papain-like_cys_pep_sf"/>
</dbReference>
<keyword evidence="5 7" id="KW-0378">Hydrolase</keyword>
<protein>
    <recommendedName>
        <fullName evidence="8">Ubiquitin carboxyl-terminal hydrolase</fullName>
        <ecNumber evidence="8">3.4.19.12</ecNumber>
    </recommendedName>
</protein>
<evidence type="ECO:0000256" key="6">
    <source>
        <dbReference type="ARBA" id="ARBA00022807"/>
    </source>
</evidence>
<dbReference type="EC" id="3.4.19.12" evidence="8"/>
<proteinExistence type="inferred from homology"/>
<evidence type="ECO:0000256" key="8">
    <source>
        <dbReference type="RuleBase" id="RU361215"/>
    </source>
</evidence>
<keyword evidence="3 7" id="KW-0645">Protease</keyword>
<comment type="catalytic activity">
    <reaction evidence="1 7 8">
        <text>Thiol-dependent hydrolysis of ester, thioester, amide, peptide and isopeptide bonds formed by the C-terminal Gly of ubiquitin (a 76-residue protein attached to proteins as an intracellular targeting signal).</text>
        <dbReference type="EC" id="3.4.19.12"/>
    </reaction>
</comment>
<dbReference type="GO" id="GO:0004843">
    <property type="term" value="F:cysteine-type deubiquitinase activity"/>
    <property type="evidence" value="ECO:0007669"/>
    <property type="project" value="UniProtKB-UniRule"/>
</dbReference>
<dbReference type="Proteomes" id="UP000271241">
    <property type="component" value="Unassembled WGS sequence"/>
</dbReference>
<evidence type="ECO:0000256" key="2">
    <source>
        <dbReference type="ARBA" id="ARBA00009326"/>
    </source>
</evidence>
<dbReference type="Gene3D" id="3.40.532.10">
    <property type="entry name" value="Peptidase C12, ubiquitin carboxyl-terminal hydrolase"/>
    <property type="match status" value="1"/>
</dbReference>
<feature type="active site" description="Proton donor" evidence="7">
    <location>
        <position position="179"/>
    </location>
</feature>
<gene>
    <name evidence="10" type="ORF">THASP1DRAFT_27932</name>
</gene>
<name>A0A4P9XVH9_9FUNG</name>
<dbReference type="PANTHER" id="PTHR10589">
    <property type="entry name" value="UBIQUITIN CARBOXYL-TERMINAL HYDROLASE"/>
    <property type="match status" value="1"/>
</dbReference>
<evidence type="ECO:0000256" key="3">
    <source>
        <dbReference type="ARBA" id="ARBA00022670"/>
    </source>
</evidence>
<dbReference type="PANTHER" id="PTHR10589:SF17">
    <property type="entry name" value="UBIQUITIN CARBOXYL-TERMINAL HYDROLASE"/>
    <property type="match status" value="1"/>
</dbReference>
<feature type="site" description="Important for enzyme activity" evidence="7">
    <location>
        <position position="194"/>
    </location>
</feature>
<dbReference type="AlphaFoldDB" id="A0A4P9XVH9"/>
<dbReference type="GO" id="GO:0016579">
    <property type="term" value="P:protein deubiquitination"/>
    <property type="evidence" value="ECO:0007669"/>
    <property type="project" value="TreeGrafter"/>
</dbReference>
<keyword evidence="6 7" id="KW-0788">Thiol protease</keyword>